<dbReference type="Proteomes" id="UP000294832">
    <property type="component" value="Unassembled WGS sequence"/>
</dbReference>
<dbReference type="Gene3D" id="3.40.630.30">
    <property type="match status" value="1"/>
</dbReference>
<feature type="domain" description="N-acetyltransferase" evidence="3">
    <location>
        <begin position="1"/>
        <end position="153"/>
    </location>
</feature>
<evidence type="ECO:0000313" key="4">
    <source>
        <dbReference type="EMBL" id="TCN81377.1"/>
    </source>
</evidence>
<evidence type="ECO:0000259" key="3">
    <source>
        <dbReference type="PROSITE" id="PS51186"/>
    </source>
</evidence>
<evidence type="ECO:0000256" key="1">
    <source>
        <dbReference type="ARBA" id="ARBA00022679"/>
    </source>
</evidence>
<dbReference type="Pfam" id="PF13673">
    <property type="entry name" value="Acetyltransf_10"/>
    <property type="match status" value="1"/>
</dbReference>
<dbReference type="PANTHER" id="PTHR43877">
    <property type="entry name" value="AMINOALKYLPHOSPHONATE N-ACETYLTRANSFERASE-RELATED-RELATED"/>
    <property type="match status" value="1"/>
</dbReference>
<dbReference type="InterPro" id="IPR016181">
    <property type="entry name" value="Acyl_CoA_acyltransferase"/>
</dbReference>
<dbReference type="SUPFAM" id="SSF55729">
    <property type="entry name" value="Acyl-CoA N-acyltransferases (Nat)"/>
    <property type="match status" value="1"/>
</dbReference>
<accession>A0A4R2F714</accession>
<keyword evidence="5" id="KW-1185">Reference proteome</keyword>
<evidence type="ECO:0000313" key="5">
    <source>
        <dbReference type="Proteomes" id="UP000294832"/>
    </source>
</evidence>
<dbReference type="GO" id="GO:0016747">
    <property type="term" value="F:acyltransferase activity, transferring groups other than amino-acyl groups"/>
    <property type="evidence" value="ECO:0007669"/>
    <property type="project" value="InterPro"/>
</dbReference>
<name>A0A4R2F714_9GAMM</name>
<protein>
    <submittedName>
        <fullName evidence="4">L-amino acid N-acyltransferase YncA</fullName>
    </submittedName>
</protein>
<dbReference type="InterPro" id="IPR050832">
    <property type="entry name" value="Bact_Acetyltransf"/>
</dbReference>
<dbReference type="CDD" id="cd04301">
    <property type="entry name" value="NAT_SF"/>
    <property type="match status" value="1"/>
</dbReference>
<sequence length="153" mass="17296">MLIRAATAHDAEFLWELRHQAIVTGCRGHYSPAVLSRWTEDPMPVGFEDLVSAGFYVLELQHEILACGQLDQPNCKLEALFVQPKVMGKGYGRLMLQYLERQAKACNIHHLSLESSLNAAPFYQHCGWQSLGHSRYHSPKGMALDCILMEKNL</sequence>
<evidence type="ECO:0000256" key="2">
    <source>
        <dbReference type="ARBA" id="ARBA00023315"/>
    </source>
</evidence>
<reference evidence="4 5" key="1">
    <citation type="submission" date="2019-03" db="EMBL/GenBank/DDBJ databases">
        <title>Freshwater and sediment microbial communities from various areas in North America, analyzing microbe dynamics in response to fracking.</title>
        <authorList>
            <person name="Lamendella R."/>
        </authorList>
    </citation>
    <scope>NUCLEOTIDE SEQUENCE [LARGE SCALE GENOMIC DNA]</scope>
    <source>
        <strain evidence="4 5">74A</strain>
    </source>
</reference>
<dbReference type="EMBL" id="SLWF01000024">
    <property type="protein sequence ID" value="TCN81377.1"/>
    <property type="molecule type" value="Genomic_DNA"/>
</dbReference>
<keyword evidence="1 4" id="KW-0808">Transferase</keyword>
<organism evidence="4 5">
    <name type="scientific">Shewanella fodinae</name>
    <dbReference type="NCBI Taxonomy" id="552357"/>
    <lineage>
        <taxon>Bacteria</taxon>
        <taxon>Pseudomonadati</taxon>
        <taxon>Pseudomonadota</taxon>
        <taxon>Gammaproteobacteria</taxon>
        <taxon>Alteromonadales</taxon>
        <taxon>Shewanellaceae</taxon>
        <taxon>Shewanella</taxon>
    </lineage>
</organism>
<dbReference type="PANTHER" id="PTHR43877:SF2">
    <property type="entry name" value="AMINOALKYLPHOSPHONATE N-ACETYLTRANSFERASE-RELATED"/>
    <property type="match status" value="1"/>
</dbReference>
<dbReference type="InterPro" id="IPR000182">
    <property type="entry name" value="GNAT_dom"/>
</dbReference>
<keyword evidence="2 4" id="KW-0012">Acyltransferase</keyword>
<dbReference type="AlphaFoldDB" id="A0A4R2F714"/>
<dbReference type="PROSITE" id="PS51186">
    <property type="entry name" value="GNAT"/>
    <property type="match status" value="1"/>
</dbReference>
<gene>
    <name evidence="4" type="ORF">EDC91_12431</name>
</gene>
<dbReference type="RefSeq" id="WP_165900151.1">
    <property type="nucleotide sequence ID" value="NZ_BMXW01000004.1"/>
</dbReference>
<comment type="caution">
    <text evidence="4">The sequence shown here is derived from an EMBL/GenBank/DDBJ whole genome shotgun (WGS) entry which is preliminary data.</text>
</comment>
<proteinExistence type="predicted"/>